<dbReference type="Proteomes" id="UP000289323">
    <property type="component" value="Unassembled WGS sequence"/>
</dbReference>
<sequence length="72" mass="7835">MSTAQSGVQAPGVNAGGAFFKTGNAIIDRYYVELLHDQRTLAHVLHVIIVVVKEALARCRNLLRRGSLSSFP</sequence>
<name>A0A3S4ATG5_9PEZI</name>
<proteinExistence type="predicted"/>
<evidence type="ECO:0000313" key="1">
    <source>
        <dbReference type="EMBL" id="SPQ25634.1"/>
    </source>
</evidence>
<reference evidence="1 2" key="1">
    <citation type="submission" date="2018-04" db="EMBL/GenBank/DDBJ databases">
        <authorList>
            <person name="Huttner S."/>
            <person name="Dainat J."/>
        </authorList>
    </citation>
    <scope>NUCLEOTIDE SEQUENCE [LARGE SCALE GENOMIC DNA]</scope>
</reference>
<protein>
    <submittedName>
        <fullName evidence="1">A3452871-a4a7-40d3-acb3-b4986721c367</fullName>
    </submittedName>
</protein>
<accession>A0A3S4ATG5</accession>
<dbReference type="AlphaFoldDB" id="A0A3S4ATG5"/>
<dbReference type="EMBL" id="OUUZ01000015">
    <property type="protein sequence ID" value="SPQ25634.1"/>
    <property type="molecule type" value="Genomic_DNA"/>
</dbReference>
<gene>
    <name evidence="1" type="ORF">TT172_LOCUS8053</name>
</gene>
<evidence type="ECO:0000313" key="2">
    <source>
        <dbReference type="Proteomes" id="UP000289323"/>
    </source>
</evidence>
<organism evidence="1 2">
    <name type="scientific">Thermothielavioides terrestris</name>
    <dbReference type="NCBI Taxonomy" id="2587410"/>
    <lineage>
        <taxon>Eukaryota</taxon>
        <taxon>Fungi</taxon>
        <taxon>Dikarya</taxon>
        <taxon>Ascomycota</taxon>
        <taxon>Pezizomycotina</taxon>
        <taxon>Sordariomycetes</taxon>
        <taxon>Sordariomycetidae</taxon>
        <taxon>Sordariales</taxon>
        <taxon>Chaetomiaceae</taxon>
        <taxon>Thermothielavioides</taxon>
    </lineage>
</organism>